<dbReference type="EMBL" id="JAACJL010000034">
    <property type="protein sequence ID" value="KAF4615667.1"/>
    <property type="molecule type" value="Genomic_DNA"/>
</dbReference>
<evidence type="ECO:0000313" key="1">
    <source>
        <dbReference type="EMBL" id="KAF4615667.1"/>
    </source>
</evidence>
<keyword evidence="2" id="KW-1185">Reference proteome</keyword>
<accession>A0A8H4QSP9</accession>
<reference evidence="1 2" key="1">
    <citation type="submission" date="2019-12" db="EMBL/GenBank/DDBJ databases">
        <authorList>
            <person name="Floudas D."/>
            <person name="Bentzer J."/>
            <person name="Ahren D."/>
            <person name="Johansson T."/>
            <person name="Persson P."/>
            <person name="Tunlid A."/>
        </authorList>
    </citation>
    <scope>NUCLEOTIDE SEQUENCE [LARGE SCALE GENOMIC DNA]</scope>
    <source>
        <strain evidence="1 2">CBS 102.39</strain>
    </source>
</reference>
<protein>
    <submittedName>
        <fullName evidence="1">Uncharacterized protein</fullName>
    </submittedName>
</protein>
<proteinExistence type="predicted"/>
<dbReference type="Proteomes" id="UP000521872">
    <property type="component" value="Unassembled WGS sequence"/>
</dbReference>
<name>A0A8H4QSP9_9AGAR</name>
<organism evidence="1 2">
    <name type="scientific">Agrocybe pediades</name>
    <dbReference type="NCBI Taxonomy" id="84607"/>
    <lineage>
        <taxon>Eukaryota</taxon>
        <taxon>Fungi</taxon>
        <taxon>Dikarya</taxon>
        <taxon>Basidiomycota</taxon>
        <taxon>Agaricomycotina</taxon>
        <taxon>Agaricomycetes</taxon>
        <taxon>Agaricomycetidae</taxon>
        <taxon>Agaricales</taxon>
        <taxon>Agaricineae</taxon>
        <taxon>Strophariaceae</taxon>
        <taxon>Agrocybe</taxon>
    </lineage>
</organism>
<gene>
    <name evidence="1" type="ORF">D9613_012515</name>
</gene>
<evidence type="ECO:0000313" key="2">
    <source>
        <dbReference type="Proteomes" id="UP000521872"/>
    </source>
</evidence>
<comment type="caution">
    <text evidence="1">The sequence shown here is derived from an EMBL/GenBank/DDBJ whole genome shotgun (WGS) entry which is preliminary data.</text>
</comment>
<dbReference type="AlphaFoldDB" id="A0A8H4QSP9"/>
<sequence>MLKRALKLREFFDDFITQTAILKNRSDDTSQMIDLIGL</sequence>